<evidence type="ECO:0000313" key="2">
    <source>
        <dbReference type="EMBL" id="CAK0806966.1"/>
    </source>
</evidence>
<proteinExistence type="predicted"/>
<gene>
    <name evidence="2" type="ORF">PCOR1329_LOCUS13003</name>
</gene>
<feature type="region of interest" description="Disordered" evidence="1">
    <location>
        <begin position="1"/>
        <end position="22"/>
    </location>
</feature>
<organism evidence="2 3">
    <name type="scientific">Prorocentrum cordatum</name>
    <dbReference type="NCBI Taxonomy" id="2364126"/>
    <lineage>
        <taxon>Eukaryota</taxon>
        <taxon>Sar</taxon>
        <taxon>Alveolata</taxon>
        <taxon>Dinophyceae</taxon>
        <taxon>Prorocentrales</taxon>
        <taxon>Prorocentraceae</taxon>
        <taxon>Prorocentrum</taxon>
    </lineage>
</organism>
<feature type="compositionally biased region" description="Polar residues" evidence="1">
    <location>
        <begin position="1"/>
        <end position="20"/>
    </location>
</feature>
<evidence type="ECO:0000256" key="1">
    <source>
        <dbReference type="SAM" id="MobiDB-lite"/>
    </source>
</evidence>
<evidence type="ECO:0000313" key="3">
    <source>
        <dbReference type="Proteomes" id="UP001189429"/>
    </source>
</evidence>
<reference evidence="2" key="1">
    <citation type="submission" date="2023-10" db="EMBL/GenBank/DDBJ databases">
        <authorList>
            <person name="Chen Y."/>
            <person name="Shah S."/>
            <person name="Dougan E. K."/>
            <person name="Thang M."/>
            <person name="Chan C."/>
        </authorList>
    </citation>
    <scope>NUCLEOTIDE SEQUENCE [LARGE SCALE GENOMIC DNA]</scope>
</reference>
<dbReference type="EMBL" id="CAUYUJ010003814">
    <property type="protein sequence ID" value="CAK0806966.1"/>
    <property type="molecule type" value="Genomic_DNA"/>
</dbReference>
<keyword evidence="3" id="KW-1185">Reference proteome</keyword>
<comment type="caution">
    <text evidence="2">The sequence shown here is derived from an EMBL/GenBank/DDBJ whole genome shotgun (WGS) entry which is preliminary data.</text>
</comment>
<accession>A0ABN9QNP1</accession>
<name>A0ABN9QNP1_9DINO</name>
<sequence length="307" mass="32422">MAPDNETVQRIRSQNPQFNGSRFLVPQRGRPRVFVMGGVAEAPDGYKASEDSAASLQMSPDFTGIPFYPGNSTVSYYPATGTLKSPLRHVLVGGGLVETFAFGSEEPAEQQRGGVAVPVTAPAAPFSLARAVGISSAGLAGLLSQAGLLDLSAGTALSPQASVWPVTSDQFPTPQQALTYQLGDGGNLENTGLLAMLQRRAKRIAVMMNTAAPFDQDTDFCGAPHDFDPSGKVAGDLSDKFGFPGPQIKGAMFYSKNQVFARRELLPLLCELGGLLKAGKPLVARRRLQVLANDWWGIAGGDEVEGP</sequence>
<dbReference type="Proteomes" id="UP001189429">
    <property type="component" value="Unassembled WGS sequence"/>
</dbReference>
<protein>
    <submittedName>
        <fullName evidence="2">Uncharacterized protein</fullName>
    </submittedName>
</protein>